<gene>
    <name evidence="3" type="ORF">KI387_010223</name>
</gene>
<comment type="caution">
    <text evidence="3">The sequence shown here is derived from an EMBL/GenBank/DDBJ whole genome shotgun (WGS) entry which is preliminary data.</text>
</comment>
<dbReference type="InterPro" id="IPR036514">
    <property type="entry name" value="SGNH_hydro_sf"/>
</dbReference>
<dbReference type="Pfam" id="PF00657">
    <property type="entry name" value="Lipase_GDSL"/>
    <property type="match status" value="1"/>
</dbReference>
<evidence type="ECO:0000256" key="2">
    <source>
        <dbReference type="ARBA" id="ARBA00023180"/>
    </source>
</evidence>
<dbReference type="Proteomes" id="UP000824469">
    <property type="component" value="Unassembled WGS sequence"/>
</dbReference>
<dbReference type="PANTHER" id="PTHR22835">
    <property type="entry name" value="ZINC FINGER FYVE DOMAIN CONTAINING PROTEIN"/>
    <property type="match status" value="1"/>
</dbReference>
<dbReference type="OMA" id="NINEIHQ"/>
<evidence type="ECO:0000313" key="3">
    <source>
        <dbReference type="EMBL" id="KAH9305819.1"/>
    </source>
</evidence>
<evidence type="ECO:0000256" key="1">
    <source>
        <dbReference type="ARBA" id="ARBA00008668"/>
    </source>
</evidence>
<proteinExistence type="inferred from homology"/>
<dbReference type="PANTHER" id="PTHR22835:SF659">
    <property type="entry name" value="GDSL LIPASE_ACYLHYDROLASE, PUTATIVE (AFU_ORTHOLOGUE AFUA_2G00510)-RELATED"/>
    <property type="match status" value="1"/>
</dbReference>
<protein>
    <recommendedName>
        <fullName evidence="5">GDSL esterase/lipase</fullName>
    </recommendedName>
</protein>
<keyword evidence="4" id="KW-1185">Reference proteome</keyword>
<evidence type="ECO:0008006" key="5">
    <source>
        <dbReference type="Google" id="ProtNLM"/>
    </source>
</evidence>
<name>A0AA38FKP9_TAXCH</name>
<dbReference type="Gene3D" id="3.40.50.1110">
    <property type="entry name" value="SGNH hydrolase"/>
    <property type="match status" value="1"/>
</dbReference>
<comment type="similarity">
    <text evidence="1">Belongs to the 'GDSL' lipolytic enzyme family.</text>
</comment>
<accession>A0AA38FKP9</accession>
<evidence type="ECO:0000313" key="4">
    <source>
        <dbReference type="Proteomes" id="UP000824469"/>
    </source>
</evidence>
<reference evidence="3 4" key="1">
    <citation type="journal article" date="2021" name="Nat. Plants">
        <title>The Taxus genome provides insights into paclitaxel biosynthesis.</title>
        <authorList>
            <person name="Xiong X."/>
            <person name="Gou J."/>
            <person name="Liao Q."/>
            <person name="Li Y."/>
            <person name="Zhou Q."/>
            <person name="Bi G."/>
            <person name="Li C."/>
            <person name="Du R."/>
            <person name="Wang X."/>
            <person name="Sun T."/>
            <person name="Guo L."/>
            <person name="Liang H."/>
            <person name="Lu P."/>
            <person name="Wu Y."/>
            <person name="Zhang Z."/>
            <person name="Ro D.K."/>
            <person name="Shang Y."/>
            <person name="Huang S."/>
            <person name="Yan J."/>
        </authorList>
    </citation>
    <scope>NUCLEOTIDE SEQUENCE [LARGE SCALE GENOMIC DNA]</scope>
    <source>
        <strain evidence="3">Ta-2019</strain>
    </source>
</reference>
<organism evidence="3 4">
    <name type="scientific">Taxus chinensis</name>
    <name type="common">Chinese yew</name>
    <name type="synonym">Taxus wallichiana var. chinensis</name>
    <dbReference type="NCBI Taxonomy" id="29808"/>
    <lineage>
        <taxon>Eukaryota</taxon>
        <taxon>Viridiplantae</taxon>
        <taxon>Streptophyta</taxon>
        <taxon>Embryophyta</taxon>
        <taxon>Tracheophyta</taxon>
        <taxon>Spermatophyta</taxon>
        <taxon>Pinopsida</taxon>
        <taxon>Pinidae</taxon>
        <taxon>Conifers II</taxon>
        <taxon>Cupressales</taxon>
        <taxon>Taxaceae</taxon>
        <taxon>Taxus</taxon>
    </lineage>
</organism>
<dbReference type="AlphaFoldDB" id="A0AA38FKP9"/>
<dbReference type="GO" id="GO:0016788">
    <property type="term" value="F:hydrolase activity, acting on ester bonds"/>
    <property type="evidence" value="ECO:0007669"/>
    <property type="project" value="InterPro"/>
</dbReference>
<dbReference type="EMBL" id="JAHRHJ020000008">
    <property type="protein sequence ID" value="KAH9305819.1"/>
    <property type="molecule type" value="Genomic_DNA"/>
</dbReference>
<keyword evidence="2" id="KW-0325">Glycoprotein</keyword>
<feature type="non-terminal residue" evidence="3">
    <location>
        <position position="1"/>
    </location>
</feature>
<dbReference type="InterPro" id="IPR001087">
    <property type="entry name" value="GDSL"/>
</dbReference>
<sequence>MSPTPIPTPHLNLHCASRHCFSSELLCLTQGTPSLRFRVKLSSQTRPPYGSTFPGYPARRYSDGKLITDYLADAFKVKLLRPYLESVEPRNKSGGDYRGGVCFSVALATVLSVEELKTEGIKRQDITLNPLTSDVQFEWFESFRERVFEMNRSTSTGKSSTLLPSREAIAKALYLPGEFGVNDYRVGLLSGVSVAELKKKVPFVVLKIVHLIKKLHGVGARNFLVIGVPPQGCSPFYLTMVNGTKDIYNCVSEANEIHRVHDKKLKMALRNLRRELVDSNIMFADYYGAFMSVLKHPAKYGMKVKNAACCGGGGEYNYNPRAVCGTKSSKRCAEPQNH</sequence>